<evidence type="ECO:0008006" key="4">
    <source>
        <dbReference type="Google" id="ProtNLM"/>
    </source>
</evidence>
<feature type="region of interest" description="Disordered" evidence="1">
    <location>
        <begin position="222"/>
        <end position="315"/>
    </location>
</feature>
<dbReference type="Proteomes" id="UP001556170">
    <property type="component" value="Unassembled WGS sequence"/>
</dbReference>
<dbReference type="InterPro" id="IPR006311">
    <property type="entry name" value="TAT_signal"/>
</dbReference>
<evidence type="ECO:0000313" key="2">
    <source>
        <dbReference type="EMBL" id="MEW9624879.1"/>
    </source>
</evidence>
<feature type="compositionally biased region" description="Polar residues" evidence="1">
    <location>
        <begin position="253"/>
        <end position="267"/>
    </location>
</feature>
<dbReference type="InterPro" id="IPR024447">
    <property type="entry name" value="YXWGXW_rpt"/>
</dbReference>
<name>A0ABV3QQV9_9GAMM</name>
<dbReference type="RefSeq" id="WP_367845177.1">
    <property type="nucleotide sequence ID" value="NZ_JBFOHL010000009.1"/>
</dbReference>
<evidence type="ECO:0000256" key="1">
    <source>
        <dbReference type="SAM" id="MobiDB-lite"/>
    </source>
</evidence>
<keyword evidence="3" id="KW-1185">Reference proteome</keyword>
<dbReference type="Pfam" id="PF12779">
    <property type="entry name" value="WXXGXW"/>
    <property type="match status" value="2"/>
</dbReference>
<evidence type="ECO:0000313" key="3">
    <source>
        <dbReference type="Proteomes" id="UP001556170"/>
    </source>
</evidence>
<organism evidence="2 3">
    <name type="scientific">Rhodanobacter geophilus</name>
    <dbReference type="NCBI Taxonomy" id="3162488"/>
    <lineage>
        <taxon>Bacteria</taxon>
        <taxon>Pseudomonadati</taxon>
        <taxon>Pseudomonadota</taxon>
        <taxon>Gammaproteobacteria</taxon>
        <taxon>Lysobacterales</taxon>
        <taxon>Rhodanobacteraceae</taxon>
        <taxon>Rhodanobacter</taxon>
    </lineage>
</organism>
<sequence length="315" mass="34196">MQTRIITNSLSPRRQWLLRSAAALLAAAVIAAIPGRAHAGVFVSVRVAPPPLPVYVQPPIPGPGYIWTPGYWAWGDGGYYWVPGAWVLAPFVGALWTPGYWGWSGGVYIFHAGYWGRHVGFYGGINYGYGYGGHGYDGGYWRGGGFYYNRSVNHVTNNITHVYSRTVINRGNIGNRISYNGGPHGIAARATPQQQAWARGGRQAPHAATAAQRNGALRSAGYAPHANAPMQSGGGTRYSPSAAGNGYRGAPNRPQSYQARSYQTRGQPQAYRPAPQRYAQPAYRPANPRQAQYQHAAAPRGQGGGHQERRGDRQH</sequence>
<proteinExistence type="predicted"/>
<dbReference type="EMBL" id="JBFOHL010000009">
    <property type="protein sequence ID" value="MEW9624879.1"/>
    <property type="molecule type" value="Genomic_DNA"/>
</dbReference>
<reference evidence="2 3" key="1">
    <citation type="submission" date="2024-06" db="EMBL/GenBank/DDBJ databases">
        <authorList>
            <person name="Woo H."/>
        </authorList>
    </citation>
    <scope>NUCLEOTIDE SEQUENCE [LARGE SCALE GENOMIC DNA]</scope>
    <source>
        <strain evidence="2 3">S2-g</strain>
    </source>
</reference>
<dbReference type="PROSITE" id="PS51318">
    <property type="entry name" value="TAT"/>
    <property type="match status" value="1"/>
</dbReference>
<comment type="caution">
    <text evidence="2">The sequence shown here is derived from an EMBL/GenBank/DDBJ whole genome shotgun (WGS) entry which is preliminary data.</text>
</comment>
<protein>
    <recommendedName>
        <fullName evidence="4">YXWGXW repeat-containing protein</fullName>
    </recommendedName>
</protein>
<accession>A0ABV3QQV9</accession>
<gene>
    <name evidence="2" type="ORF">ABQJ56_11650</name>
</gene>
<feature type="compositionally biased region" description="Basic and acidic residues" evidence="1">
    <location>
        <begin position="306"/>
        <end position="315"/>
    </location>
</feature>